<dbReference type="GeneID" id="106470055"/>
<evidence type="ECO:0000259" key="6">
    <source>
        <dbReference type="PROSITE" id="PS50011"/>
    </source>
</evidence>
<dbReference type="InterPro" id="IPR011009">
    <property type="entry name" value="Kinase-like_dom_sf"/>
</dbReference>
<organism evidence="7 8">
    <name type="scientific">Limulus polyphemus</name>
    <name type="common">Atlantic horseshoe crab</name>
    <dbReference type="NCBI Taxonomy" id="6850"/>
    <lineage>
        <taxon>Eukaryota</taxon>
        <taxon>Metazoa</taxon>
        <taxon>Ecdysozoa</taxon>
        <taxon>Arthropoda</taxon>
        <taxon>Chelicerata</taxon>
        <taxon>Merostomata</taxon>
        <taxon>Xiphosura</taxon>
        <taxon>Limulidae</taxon>
        <taxon>Limulus</taxon>
    </lineage>
</organism>
<evidence type="ECO:0000256" key="5">
    <source>
        <dbReference type="ARBA" id="ARBA00022840"/>
    </source>
</evidence>
<accession>A0ABM1BPA7</accession>
<dbReference type="InterPro" id="IPR000719">
    <property type="entry name" value="Prot_kinase_dom"/>
</dbReference>
<keyword evidence="2" id="KW-0808">Transferase</keyword>
<proteinExistence type="predicted"/>
<reference evidence="8" key="1">
    <citation type="submission" date="2025-08" db="UniProtKB">
        <authorList>
            <consortium name="RefSeq"/>
        </authorList>
    </citation>
    <scope>IDENTIFICATION</scope>
    <source>
        <tissue evidence="8">Muscle</tissue>
    </source>
</reference>
<dbReference type="SUPFAM" id="SSF56112">
    <property type="entry name" value="Protein kinase-like (PK-like)"/>
    <property type="match status" value="1"/>
</dbReference>
<dbReference type="Pfam" id="PF00069">
    <property type="entry name" value="Pkinase"/>
    <property type="match status" value="1"/>
</dbReference>
<keyword evidence="5" id="KW-0067">ATP-binding</keyword>
<name>A0ABM1BPA7_LIMPO</name>
<evidence type="ECO:0000256" key="4">
    <source>
        <dbReference type="ARBA" id="ARBA00022777"/>
    </source>
</evidence>
<keyword evidence="4" id="KW-0418">Kinase</keyword>
<dbReference type="Gene3D" id="1.10.510.10">
    <property type="entry name" value="Transferase(Phosphotransferase) domain 1"/>
    <property type="match status" value="1"/>
</dbReference>
<dbReference type="PANTHER" id="PTHR24342:SF12">
    <property type="entry name" value="DEATH-ASSOCIATED PROTEIN KINASE RELATED"/>
    <property type="match status" value="1"/>
</dbReference>
<protein>
    <submittedName>
        <fullName evidence="8">Death-associated protein kinase 2-like</fullName>
    </submittedName>
</protein>
<evidence type="ECO:0000256" key="1">
    <source>
        <dbReference type="ARBA" id="ARBA00022527"/>
    </source>
</evidence>
<gene>
    <name evidence="8" type="primary">LOC106470055</name>
</gene>
<dbReference type="Proteomes" id="UP000694941">
    <property type="component" value="Unplaced"/>
</dbReference>
<evidence type="ECO:0000256" key="3">
    <source>
        <dbReference type="ARBA" id="ARBA00022741"/>
    </source>
</evidence>
<keyword evidence="3" id="KW-0547">Nucleotide-binding</keyword>
<dbReference type="PANTHER" id="PTHR24342">
    <property type="entry name" value="SERINE/THREONINE-PROTEIN KINASE 17"/>
    <property type="match status" value="1"/>
</dbReference>
<evidence type="ECO:0000256" key="2">
    <source>
        <dbReference type="ARBA" id="ARBA00022679"/>
    </source>
</evidence>
<dbReference type="RefSeq" id="XP_013786034.1">
    <property type="nucleotide sequence ID" value="XM_013930580.2"/>
</dbReference>
<sequence>MWSLGILTYVLLSGHTPFGGETKQETFCNITSSPLEFPDQMFLEVSNHAKEFIRRLLVRNPRERMSSVECFQHPWVYTKSKEIQESTFTSSVEKMGGDSVHDLNMNYTAKLSSPVFTQQDLHQT</sequence>
<evidence type="ECO:0000313" key="8">
    <source>
        <dbReference type="RefSeq" id="XP_013786034.1"/>
    </source>
</evidence>
<keyword evidence="1" id="KW-0723">Serine/threonine-protein kinase</keyword>
<feature type="domain" description="Protein kinase" evidence="6">
    <location>
        <begin position="1"/>
        <end position="76"/>
    </location>
</feature>
<keyword evidence="7" id="KW-1185">Reference proteome</keyword>
<evidence type="ECO:0000313" key="7">
    <source>
        <dbReference type="Proteomes" id="UP000694941"/>
    </source>
</evidence>
<dbReference type="PROSITE" id="PS50011">
    <property type="entry name" value="PROTEIN_KINASE_DOM"/>
    <property type="match status" value="1"/>
</dbReference>